<sequence>MSTSLIFVLSLLLSLIHLIAGFLFPTAAPAPAPSSCCPSPPPPPPPMCCQPAPPPPPPTCCSSPAPTCGGGCGGRRRYRSKREADLMPPGIRDEEKEECHNPMLREAIEESITFQLASSIRKLNFRLQKSDFASNRYIAICMLTEEPYKFFCPTQKFCTHGNEQITCHVFEG</sequence>
<gene>
    <name evidence="2" type="ORF">L596_015697</name>
</gene>
<evidence type="ECO:0000313" key="2">
    <source>
        <dbReference type="EMBL" id="TKR81898.1"/>
    </source>
</evidence>
<organism evidence="2 3">
    <name type="scientific">Steinernema carpocapsae</name>
    <name type="common">Entomopathogenic nematode</name>
    <dbReference type="NCBI Taxonomy" id="34508"/>
    <lineage>
        <taxon>Eukaryota</taxon>
        <taxon>Metazoa</taxon>
        <taxon>Ecdysozoa</taxon>
        <taxon>Nematoda</taxon>
        <taxon>Chromadorea</taxon>
        <taxon>Rhabditida</taxon>
        <taxon>Tylenchina</taxon>
        <taxon>Panagrolaimomorpha</taxon>
        <taxon>Strongyloidoidea</taxon>
        <taxon>Steinernematidae</taxon>
        <taxon>Steinernema</taxon>
    </lineage>
</organism>
<feature type="chain" id="PRO_5020487605" description="Ground-like domain-containing protein" evidence="1">
    <location>
        <begin position="22"/>
        <end position="172"/>
    </location>
</feature>
<evidence type="ECO:0000256" key="1">
    <source>
        <dbReference type="SAM" id="SignalP"/>
    </source>
</evidence>
<protein>
    <recommendedName>
        <fullName evidence="4">Ground-like domain-containing protein</fullName>
    </recommendedName>
</protein>
<reference evidence="2 3" key="1">
    <citation type="journal article" date="2015" name="Genome Biol.">
        <title>Comparative genomics of Steinernema reveals deeply conserved gene regulatory networks.</title>
        <authorList>
            <person name="Dillman A.R."/>
            <person name="Macchietto M."/>
            <person name="Porter C.F."/>
            <person name="Rogers A."/>
            <person name="Williams B."/>
            <person name="Antoshechkin I."/>
            <person name="Lee M.M."/>
            <person name="Goodwin Z."/>
            <person name="Lu X."/>
            <person name="Lewis E.E."/>
            <person name="Goodrich-Blair H."/>
            <person name="Stock S.P."/>
            <person name="Adams B.J."/>
            <person name="Sternberg P.W."/>
            <person name="Mortazavi A."/>
        </authorList>
    </citation>
    <scope>NUCLEOTIDE SEQUENCE [LARGE SCALE GENOMIC DNA]</scope>
    <source>
        <strain evidence="2 3">ALL</strain>
    </source>
</reference>
<name>A0A4U5NFX1_STECR</name>
<evidence type="ECO:0000313" key="3">
    <source>
        <dbReference type="Proteomes" id="UP000298663"/>
    </source>
</evidence>
<dbReference type="OrthoDB" id="10517899at2759"/>
<accession>A0A4U5NFX1</accession>
<feature type="signal peptide" evidence="1">
    <location>
        <begin position="1"/>
        <end position="21"/>
    </location>
</feature>
<proteinExistence type="predicted"/>
<evidence type="ECO:0008006" key="4">
    <source>
        <dbReference type="Google" id="ProtNLM"/>
    </source>
</evidence>
<keyword evidence="3" id="KW-1185">Reference proteome</keyword>
<keyword evidence="1" id="KW-0732">Signal</keyword>
<dbReference type="AlphaFoldDB" id="A0A4U5NFX1"/>
<comment type="caution">
    <text evidence="2">The sequence shown here is derived from an EMBL/GenBank/DDBJ whole genome shotgun (WGS) entry which is preliminary data.</text>
</comment>
<dbReference type="Proteomes" id="UP000298663">
    <property type="component" value="Unassembled WGS sequence"/>
</dbReference>
<reference evidence="2 3" key="2">
    <citation type="journal article" date="2019" name="G3 (Bethesda)">
        <title>Hybrid Assembly of the Genome of the Entomopathogenic Nematode Steinernema carpocapsae Identifies the X-Chromosome.</title>
        <authorList>
            <person name="Serra L."/>
            <person name="Macchietto M."/>
            <person name="Macias-Munoz A."/>
            <person name="McGill C.J."/>
            <person name="Rodriguez I.M."/>
            <person name="Rodriguez B."/>
            <person name="Murad R."/>
            <person name="Mortazavi A."/>
        </authorList>
    </citation>
    <scope>NUCLEOTIDE SEQUENCE [LARGE SCALE GENOMIC DNA]</scope>
    <source>
        <strain evidence="2 3">ALL</strain>
    </source>
</reference>
<dbReference type="EMBL" id="AZBU02000004">
    <property type="protein sequence ID" value="TKR81898.1"/>
    <property type="molecule type" value="Genomic_DNA"/>
</dbReference>